<dbReference type="KEGG" id="rva:Rvan_2468"/>
<proteinExistence type="predicted"/>
<protein>
    <submittedName>
        <fullName evidence="1">Uncharacterized protein</fullName>
    </submittedName>
</protein>
<dbReference type="STRING" id="648757.Rvan_2468"/>
<reference evidence="2" key="1">
    <citation type="journal article" date="2011" name="J. Bacteriol.">
        <title>Genome sequences of eight morphologically diverse alphaproteobacteria.</title>
        <authorList>
            <consortium name="US DOE Joint Genome Institute"/>
            <person name="Brown P.J."/>
            <person name="Kysela D.T."/>
            <person name="Buechlein A."/>
            <person name="Hemmerich C."/>
            <person name="Brun Y.V."/>
        </authorList>
    </citation>
    <scope>NUCLEOTIDE SEQUENCE [LARGE SCALE GENOMIC DNA]</scope>
    <source>
        <strain evidence="2">ATCC 17100 / ATH 3.1.1 / DSM 162 / LMG 4299</strain>
    </source>
</reference>
<evidence type="ECO:0000313" key="1">
    <source>
        <dbReference type="EMBL" id="ADP71684.1"/>
    </source>
</evidence>
<dbReference type="RefSeq" id="WP_013420064.1">
    <property type="nucleotide sequence ID" value="NC_014664.1"/>
</dbReference>
<evidence type="ECO:0000313" key="2">
    <source>
        <dbReference type="Proteomes" id="UP000001399"/>
    </source>
</evidence>
<dbReference type="EMBL" id="CP002292">
    <property type="protein sequence ID" value="ADP71684.1"/>
    <property type="molecule type" value="Genomic_DNA"/>
</dbReference>
<dbReference type="AlphaFoldDB" id="E3I5G3"/>
<sequence>MSVMKDITRPIIENSNMKNVIDIFRSRCRASPFLSDANLEFSSIRGLKADNSYRFTVNGVVVFVPTLAPRLIVRYLADGEYQREKGRIYMTKLDVTNDPTGLIDKLIGVTGIAVGRSLHVNAQDDALIESLLG</sequence>
<name>E3I5G3_RHOVT</name>
<organism evidence="1 2">
    <name type="scientific">Rhodomicrobium vannielii (strain ATCC 17100 / DSM 162 / LMG 4299 / NCIMB 10020 / ATH 3.1.1)</name>
    <dbReference type="NCBI Taxonomy" id="648757"/>
    <lineage>
        <taxon>Bacteria</taxon>
        <taxon>Pseudomonadati</taxon>
        <taxon>Pseudomonadota</taxon>
        <taxon>Alphaproteobacteria</taxon>
        <taxon>Hyphomicrobiales</taxon>
        <taxon>Hyphomicrobiaceae</taxon>
        <taxon>Rhodomicrobium</taxon>
    </lineage>
</organism>
<accession>E3I5G3</accession>
<keyword evidence="2" id="KW-1185">Reference proteome</keyword>
<dbReference type="Proteomes" id="UP000001399">
    <property type="component" value="Chromosome"/>
</dbReference>
<gene>
    <name evidence="1" type="ordered locus">Rvan_2468</name>
</gene>
<dbReference type="HOGENOM" id="CLU_1905116_0_0_5"/>